<evidence type="ECO:0000313" key="4">
    <source>
        <dbReference type="Proteomes" id="UP000541444"/>
    </source>
</evidence>
<proteinExistence type="inferred from homology"/>
<feature type="compositionally biased region" description="Basic and acidic residues" evidence="2">
    <location>
        <begin position="114"/>
        <end position="132"/>
    </location>
</feature>
<gene>
    <name evidence="3" type="ORF">GIB67_007712</name>
</gene>
<evidence type="ECO:0000256" key="2">
    <source>
        <dbReference type="SAM" id="MobiDB-lite"/>
    </source>
</evidence>
<keyword evidence="4" id="KW-1185">Reference proteome</keyword>
<dbReference type="PANTHER" id="PTHR11926:SF1392">
    <property type="entry name" value="GLYCOSYLTRANSFERASE"/>
    <property type="match status" value="1"/>
</dbReference>
<dbReference type="GO" id="GO:0080044">
    <property type="term" value="F:quercetin 7-O-glucosyltransferase activity"/>
    <property type="evidence" value="ECO:0007669"/>
    <property type="project" value="TreeGrafter"/>
</dbReference>
<feature type="region of interest" description="Disordered" evidence="2">
    <location>
        <begin position="112"/>
        <end position="149"/>
    </location>
</feature>
<evidence type="ECO:0000313" key="3">
    <source>
        <dbReference type="EMBL" id="KAF6161071.1"/>
    </source>
</evidence>
<dbReference type="PANTHER" id="PTHR11926">
    <property type="entry name" value="GLUCOSYL/GLUCURONOSYL TRANSFERASES"/>
    <property type="match status" value="1"/>
</dbReference>
<dbReference type="OrthoDB" id="786050at2759"/>
<dbReference type="GO" id="GO:0080043">
    <property type="term" value="F:quercetin 3-O-glucosyltransferase activity"/>
    <property type="evidence" value="ECO:0007669"/>
    <property type="project" value="TreeGrafter"/>
</dbReference>
<dbReference type="AlphaFoldDB" id="A0A7J7N1K3"/>
<comment type="similarity">
    <text evidence="1">Belongs to the UDP-glycosyltransferase family.</text>
</comment>
<reference evidence="3 4" key="1">
    <citation type="journal article" date="2020" name="IScience">
        <title>Genome Sequencing of the Endangered Kingdonia uniflora (Circaeasteraceae, Ranunculales) Reveals Potential Mechanisms of Evolutionary Specialization.</title>
        <authorList>
            <person name="Sun Y."/>
            <person name="Deng T."/>
            <person name="Zhang A."/>
            <person name="Moore M.J."/>
            <person name="Landis J.B."/>
            <person name="Lin N."/>
            <person name="Zhang H."/>
            <person name="Zhang X."/>
            <person name="Huang J."/>
            <person name="Zhang X."/>
            <person name="Sun H."/>
            <person name="Wang H."/>
        </authorList>
    </citation>
    <scope>NUCLEOTIDE SEQUENCE [LARGE SCALE GENOMIC DNA]</scope>
    <source>
        <strain evidence="3">TB1705</strain>
        <tissue evidence="3">Leaf</tissue>
    </source>
</reference>
<organism evidence="3 4">
    <name type="scientific">Kingdonia uniflora</name>
    <dbReference type="NCBI Taxonomy" id="39325"/>
    <lineage>
        <taxon>Eukaryota</taxon>
        <taxon>Viridiplantae</taxon>
        <taxon>Streptophyta</taxon>
        <taxon>Embryophyta</taxon>
        <taxon>Tracheophyta</taxon>
        <taxon>Spermatophyta</taxon>
        <taxon>Magnoliopsida</taxon>
        <taxon>Ranunculales</taxon>
        <taxon>Circaeasteraceae</taxon>
        <taxon>Kingdonia</taxon>
    </lineage>
</organism>
<name>A0A7J7N1K3_9MAGN</name>
<sequence>MQSGGTPTVPSASLSMGAVLTGFPTTTGTPISLPTRLTTPTLWTAQTSVTVHGSAQQQGFVLEGIGEITEKYQWEQQLMCLRGRSGYLHHCKDLVIPDRMFHRDSGQGFSVKSRHWDDAEQRGSGDRYGFHDKRGRGRSNTPNNFGTCSHTDNYQPNAGIGATRYGQQPQYGLIRCLHSRSALAESSNIGRDKADRIRTKLVKKYSADWKGWSKSVDDYASDFYILSSRVVLFESEAQRVSHFCLGLTKRIQDEMILFSPQSLSETVEMAHRVKTKLKPSGYPSYSVPAPVTSTPTSTAPTVGGNPVGIVRTSICYNCGKTRHMRLSFGSLTVVTVDQLLEFWYGHVNSGKPFLWVMRPDSIAGTDGDRQIPRSFWRLLSRGDQQINSWYISEVWEIGLDMKDKCDRATVEKMVRGLMDDKREELPSSTDKIGEMVRSSIKEGGSSFRNFERLIEDIRSMSLQTFQS</sequence>
<dbReference type="EMBL" id="JACGCM010001144">
    <property type="protein sequence ID" value="KAF6161071.1"/>
    <property type="molecule type" value="Genomic_DNA"/>
</dbReference>
<protein>
    <submittedName>
        <fullName evidence="3">Uncharacterized protein</fullName>
    </submittedName>
</protein>
<dbReference type="Gene3D" id="3.40.50.2000">
    <property type="entry name" value="Glycogen Phosphorylase B"/>
    <property type="match status" value="3"/>
</dbReference>
<dbReference type="SUPFAM" id="SSF53756">
    <property type="entry name" value="UDP-Glycosyltransferase/glycogen phosphorylase"/>
    <property type="match status" value="1"/>
</dbReference>
<dbReference type="Proteomes" id="UP000541444">
    <property type="component" value="Unassembled WGS sequence"/>
</dbReference>
<comment type="caution">
    <text evidence="3">The sequence shown here is derived from an EMBL/GenBank/DDBJ whole genome shotgun (WGS) entry which is preliminary data.</text>
</comment>
<accession>A0A7J7N1K3</accession>
<evidence type="ECO:0000256" key="1">
    <source>
        <dbReference type="ARBA" id="ARBA00009995"/>
    </source>
</evidence>
<feature type="compositionally biased region" description="Polar residues" evidence="2">
    <location>
        <begin position="138"/>
        <end position="149"/>
    </location>
</feature>